<proteinExistence type="predicted"/>
<sequence length="485" mass="54063">MLAATPVFRGLKSWASKLHQQLPLSQKESQRLLTALTTSFRQHLDEVHPQSETEKPKSKPLIVQPRSNGGPFHSSAIFADQHLASILTNPLLSKTASKVSKEDQNYANAQIELQKITNRDPIALLGEYHQRGSATIAIGRLCLTKFNESIAGLSVAKQKRLVAATQPAKRALLWLWKGKFYETAEFAEDHVMIDLLVSGLMREGLEQYLWKWLQVDQSTCDHSRSNSTGARVSADQTNRMLYLYRWKGRVLRAMANAVLQGAYGEKGTLNAALTVYFKALALLEQGKDAVGSRSHMSCLPLHPLGIFLHGRLTRHRGSADVVDVELFERFRASTNAWSKDRSLDGDFNLAILDLYHPVTPDARPVAAAFRRILALKADKTGKSEANKSSLPESTGLADATINLEVIRVKHLSLALFVLKQQAHHEEANWLRQALLQRYPERASSVDRLLREHAIRRAAASGLTSRTEQNESSSKASFRVPIPAFT</sequence>
<accession>A0AAN7YNW8</accession>
<dbReference type="AlphaFoldDB" id="A0AAN7YNW8"/>
<comment type="caution">
    <text evidence="2">The sequence shown here is derived from an EMBL/GenBank/DDBJ whole genome shotgun (WGS) entry which is preliminary data.</text>
</comment>
<feature type="compositionally biased region" description="Polar residues" evidence="1">
    <location>
        <begin position="461"/>
        <end position="475"/>
    </location>
</feature>
<evidence type="ECO:0000313" key="3">
    <source>
        <dbReference type="Proteomes" id="UP001310890"/>
    </source>
</evidence>
<feature type="region of interest" description="Disordered" evidence="1">
    <location>
        <begin position="459"/>
        <end position="485"/>
    </location>
</feature>
<evidence type="ECO:0000256" key="1">
    <source>
        <dbReference type="SAM" id="MobiDB-lite"/>
    </source>
</evidence>
<gene>
    <name evidence="2" type="ORF">LTR62_007596</name>
</gene>
<dbReference type="Proteomes" id="UP001310890">
    <property type="component" value="Unassembled WGS sequence"/>
</dbReference>
<protein>
    <submittedName>
        <fullName evidence="2">Uncharacterized protein</fullName>
    </submittedName>
</protein>
<reference evidence="2" key="1">
    <citation type="submission" date="2023-08" db="EMBL/GenBank/DDBJ databases">
        <title>Black Yeasts Isolated from many extreme environments.</title>
        <authorList>
            <person name="Coleine C."/>
            <person name="Stajich J.E."/>
            <person name="Selbmann L."/>
        </authorList>
    </citation>
    <scope>NUCLEOTIDE SEQUENCE</scope>
    <source>
        <strain evidence="2">CCFEE 5401</strain>
    </source>
</reference>
<dbReference type="EMBL" id="JAVRRL010000072">
    <property type="protein sequence ID" value="KAK5109048.1"/>
    <property type="molecule type" value="Genomic_DNA"/>
</dbReference>
<feature type="region of interest" description="Disordered" evidence="1">
    <location>
        <begin position="45"/>
        <end position="66"/>
    </location>
</feature>
<name>A0AAN7YNW8_9PEZI</name>
<evidence type="ECO:0000313" key="2">
    <source>
        <dbReference type="EMBL" id="KAK5109048.1"/>
    </source>
</evidence>
<organism evidence="2 3">
    <name type="scientific">Meristemomyces frigidus</name>
    <dbReference type="NCBI Taxonomy" id="1508187"/>
    <lineage>
        <taxon>Eukaryota</taxon>
        <taxon>Fungi</taxon>
        <taxon>Dikarya</taxon>
        <taxon>Ascomycota</taxon>
        <taxon>Pezizomycotina</taxon>
        <taxon>Dothideomycetes</taxon>
        <taxon>Dothideomycetidae</taxon>
        <taxon>Mycosphaerellales</taxon>
        <taxon>Teratosphaeriaceae</taxon>
        <taxon>Meristemomyces</taxon>
    </lineage>
</organism>
<feature type="compositionally biased region" description="Basic and acidic residues" evidence="1">
    <location>
        <begin position="45"/>
        <end position="57"/>
    </location>
</feature>